<dbReference type="CDD" id="cd03388">
    <property type="entry name" value="PAP2_SPPase1"/>
    <property type="match status" value="1"/>
</dbReference>
<feature type="transmembrane region" description="Helical" evidence="9">
    <location>
        <begin position="215"/>
        <end position="235"/>
    </location>
</feature>
<dbReference type="PANTHER" id="PTHR14969:SF28">
    <property type="entry name" value="DIHYDROSPHINGOSINE 1-PHOSPHATE PHOSPHATASE LCB3-RELATED"/>
    <property type="match status" value="1"/>
</dbReference>
<evidence type="ECO:0000256" key="9">
    <source>
        <dbReference type="SAM" id="Phobius"/>
    </source>
</evidence>
<dbReference type="InterPro" id="IPR000326">
    <property type="entry name" value="PAP2/HPO"/>
</dbReference>
<keyword evidence="4" id="KW-0256">Endoplasmic reticulum</keyword>
<feature type="transmembrane region" description="Helical" evidence="9">
    <location>
        <begin position="316"/>
        <end position="336"/>
    </location>
</feature>
<comment type="similarity">
    <text evidence="7">Belongs to the type 2 lipid phosphate phosphatase family.</text>
</comment>
<evidence type="ECO:0000259" key="10">
    <source>
        <dbReference type="SMART" id="SM00014"/>
    </source>
</evidence>
<feature type="transmembrane region" description="Helical" evidence="9">
    <location>
        <begin position="83"/>
        <end position="104"/>
    </location>
</feature>
<evidence type="ECO:0000256" key="2">
    <source>
        <dbReference type="ARBA" id="ARBA00022692"/>
    </source>
</evidence>
<feature type="transmembrane region" description="Helical" evidence="9">
    <location>
        <begin position="188"/>
        <end position="208"/>
    </location>
</feature>
<dbReference type="SUPFAM" id="SSF48317">
    <property type="entry name" value="Acid phosphatase/Vanadium-dependent haloperoxidase"/>
    <property type="match status" value="1"/>
</dbReference>
<dbReference type="PANTHER" id="PTHR14969">
    <property type="entry name" value="SPHINGOSINE-1-PHOSPHATE PHOSPHOHYDROLASE"/>
    <property type="match status" value="1"/>
</dbReference>
<dbReference type="EMBL" id="ML994624">
    <property type="protein sequence ID" value="KAF2188210.1"/>
    <property type="molecule type" value="Genomic_DNA"/>
</dbReference>
<feature type="region of interest" description="Disordered" evidence="8">
    <location>
        <begin position="444"/>
        <end position="463"/>
    </location>
</feature>
<dbReference type="Gene3D" id="1.20.144.10">
    <property type="entry name" value="Phosphatidic acid phosphatase type 2/haloperoxidase"/>
    <property type="match status" value="1"/>
</dbReference>
<evidence type="ECO:0000256" key="5">
    <source>
        <dbReference type="ARBA" id="ARBA00022989"/>
    </source>
</evidence>
<reference evidence="11" key="1">
    <citation type="journal article" date="2020" name="Stud. Mycol.">
        <title>101 Dothideomycetes genomes: a test case for predicting lifestyles and emergence of pathogens.</title>
        <authorList>
            <person name="Haridas S."/>
            <person name="Albert R."/>
            <person name="Binder M."/>
            <person name="Bloem J."/>
            <person name="Labutti K."/>
            <person name="Salamov A."/>
            <person name="Andreopoulos B."/>
            <person name="Baker S."/>
            <person name="Barry K."/>
            <person name="Bills G."/>
            <person name="Bluhm B."/>
            <person name="Cannon C."/>
            <person name="Castanera R."/>
            <person name="Culley D."/>
            <person name="Daum C."/>
            <person name="Ezra D."/>
            <person name="Gonzalez J."/>
            <person name="Henrissat B."/>
            <person name="Kuo A."/>
            <person name="Liang C."/>
            <person name="Lipzen A."/>
            <person name="Lutzoni F."/>
            <person name="Magnuson J."/>
            <person name="Mondo S."/>
            <person name="Nolan M."/>
            <person name="Ohm R."/>
            <person name="Pangilinan J."/>
            <person name="Park H.-J."/>
            <person name="Ramirez L."/>
            <person name="Alfaro M."/>
            <person name="Sun H."/>
            <person name="Tritt A."/>
            <person name="Yoshinaga Y."/>
            <person name="Zwiers L.-H."/>
            <person name="Turgeon B."/>
            <person name="Goodwin S."/>
            <person name="Spatafora J."/>
            <person name="Crous P."/>
            <person name="Grigoriev I."/>
        </authorList>
    </citation>
    <scope>NUCLEOTIDE SEQUENCE</scope>
    <source>
        <strain evidence="11">CBS 207.26</strain>
    </source>
</reference>
<evidence type="ECO:0000256" key="3">
    <source>
        <dbReference type="ARBA" id="ARBA00022801"/>
    </source>
</evidence>
<keyword evidence="6 9" id="KW-0472">Membrane</keyword>
<evidence type="ECO:0000256" key="8">
    <source>
        <dbReference type="SAM" id="MobiDB-lite"/>
    </source>
</evidence>
<protein>
    <recommendedName>
        <fullName evidence="10">Phosphatidic acid phosphatase type 2/haloperoxidase domain-containing protein</fullName>
    </recommendedName>
</protein>
<dbReference type="AlphaFoldDB" id="A0A6A6EDM2"/>
<feature type="transmembrane region" description="Helical" evidence="9">
    <location>
        <begin position="247"/>
        <end position="266"/>
    </location>
</feature>
<feature type="transmembrane region" description="Helical" evidence="9">
    <location>
        <begin position="278"/>
        <end position="296"/>
    </location>
</feature>
<keyword evidence="3" id="KW-0378">Hydrolase</keyword>
<dbReference type="SMART" id="SM00014">
    <property type="entry name" value="acidPPc"/>
    <property type="match status" value="1"/>
</dbReference>
<keyword evidence="2 9" id="KW-0812">Transmembrane</keyword>
<sequence length="577" mass="64265">MCPQNDIPDTESTGFRMEATVPPQATQKEPRLDAGMKDHDHYAQRLPKWRNALRKRLIPIVRWETPYLALMQEKLRTPSLDSYFAFTANLGTHTFFMVMLPILFWCGYTNIGRAMVHMLASGVFWSGFVKDMLCLPRPLSPPLYRITMSGSAALEYGFPSTHSTNAVSVAIYAIQMLRGSPDHQQSTIHLGLQVFFYCYAVSIVFGRLYCGMHGFFDVVIGSLLGAVIAAVQLLSGDMLDNWVTRGTYINPLILILIILVLVRVHPEPADDCPCFDDSIAFAGVVIGCQIGAWHYSRTGFALDYPIPSTVPFDLKSMGLITASLRIVLGVVIIFVWRATMKPALFKILPPIFRVLEHARLNLPRAFFLNASKYTSVPPLHGDDNVIPSASELPHMLKNLAHPRKRSVSVGPQSAADAYETIAYRTRRRRESINSTDGVILEDASWSPPVKEGTSSNVKLSPNAKDNVPLGADLLPTPISSRVHSYEHMMGTGQTNIPSITPPETDTDFAGEVNEVLQSPEDEEREEREIFLKLEKPRVRYDVEVITKLIVYGGIAWLAVEGNPILFEFCGLGMAVNR</sequence>
<comment type="subcellular location">
    <subcellularLocation>
        <location evidence="1">Endoplasmic reticulum membrane</location>
        <topology evidence="1">Multi-pass membrane protein</topology>
    </subcellularLocation>
</comment>
<keyword evidence="12" id="KW-1185">Reference proteome</keyword>
<evidence type="ECO:0000256" key="6">
    <source>
        <dbReference type="ARBA" id="ARBA00023136"/>
    </source>
</evidence>
<evidence type="ECO:0000256" key="1">
    <source>
        <dbReference type="ARBA" id="ARBA00004477"/>
    </source>
</evidence>
<gene>
    <name evidence="11" type="ORF">K469DRAFT_703681</name>
</gene>
<evidence type="ECO:0000313" key="12">
    <source>
        <dbReference type="Proteomes" id="UP000800200"/>
    </source>
</evidence>
<evidence type="ECO:0000313" key="11">
    <source>
        <dbReference type="EMBL" id="KAF2188210.1"/>
    </source>
</evidence>
<organism evidence="11 12">
    <name type="scientific">Zopfia rhizophila CBS 207.26</name>
    <dbReference type="NCBI Taxonomy" id="1314779"/>
    <lineage>
        <taxon>Eukaryota</taxon>
        <taxon>Fungi</taxon>
        <taxon>Dikarya</taxon>
        <taxon>Ascomycota</taxon>
        <taxon>Pezizomycotina</taxon>
        <taxon>Dothideomycetes</taxon>
        <taxon>Dothideomycetes incertae sedis</taxon>
        <taxon>Zopfiaceae</taxon>
        <taxon>Zopfia</taxon>
    </lineage>
</organism>
<evidence type="ECO:0000256" key="7">
    <source>
        <dbReference type="ARBA" id="ARBA00038324"/>
    </source>
</evidence>
<dbReference type="Pfam" id="PF01569">
    <property type="entry name" value="PAP2"/>
    <property type="match status" value="1"/>
</dbReference>
<evidence type="ECO:0000256" key="4">
    <source>
        <dbReference type="ARBA" id="ARBA00022824"/>
    </source>
</evidence>
<accession>A0A6A6EDM2</accession>
<name>A0A6A6EDM2_9PEZI</name>
<dbReference type="Proteomes" id="UP000800200">
    <property type="component" value="Unassembled WGS sequence"/>
</dbReference>
<dbReference type="GO" id="GO:0042392">
    <property type="term" value="F:sphingosine-1-phosphate phosphatase activity"/>
    <property type="evidence" value="ECO:0007669"/>
    <property type="project" value="TreeGrafter"/>
</dbReference>
<keyword evidence="5 9" id="KW-1133">Transmembrane helix</keyword>
<proteinExistence type="inferred from homology"/>
<dbReference type="GO" id="GO:0005789">
    <property type="term" value="C:endoplasmic reticulum membrane"/>
    <property type="evidence" value="ECO:0007669"/>
    <property type="project" value="UniProtKB-SubCell"/>
</dbReference>
<dbReference type="InterPro" id="IPR036938">
    <property type="entry name" value="PAP2/HPO_sf"/>
</dbReference>
<feature type="domain" description="Phosphatidic acid phosphatase type 2/haloperoxidase" evidence="10">
    <location>
        <begin position="111"/>
        <end position="233"/>
    </location>
</feature>
<dbReference type="OrthoDB" id="301434at2759"/>